<proteinExistence type="predicted"/>
<dbReference type="SUPFAM" id="SSF47226">
    <property type="entry name" value="Histidine-containing phosphotransfer domain, HPT domain"/>
    <property type="match status" value="1"/>
</dbReference>
<dbReference type="CDD" id="cd00088">
    <property type="entry name" value="HPT"/>
    <property type="match status" value="1"/>
</dbReference>
<dbReference type="EMBL" id="CP154858">
    <property type="protein sequence ID" value="XDT72740.1"/>
    <property type="molecule type" value="Genomic_DNA"/>
</dbReference>
<dbReference type="GO" id="GO:0000160">
    <property type="term" value="P:phosphorelay signal transduction system"/>
    <property type="evidence" value="ECO:0007669"/>
    <property type="project" value="UniProtKB-KW"/>
</dbReference>
<evidence type="ECO:0000256" key="2">
    <source>
        <dbReference type="PROSITE-ProRule" id="PRU00110"/>
    </source>
</evidence>
<dbReference type="GO" id="GO:0004672">
    <property type="term" value="F:protein kinase activity"/>
    <property type="evidence" value="ECO:0007669"/>
    <property type="project" value="UniProtKB-ARBA"/>
</dbReference>
<organism evidence="4">
    <name type="scientific">Thermohahella caldifontis</name>
    <dbReference type="NCBI Taxonomy" id="3142973"/>
    <lineage>
        <taxon>Bacteria</taxon>
        <taxon>Pseudomonadati</taxon>
        <taxon>Pseudomonadota</taxon>
        <taxon>Gammaproteobacteria</taxon>
        <taxon>Oceanospirillales</taxon>
        <taxon>Hahellaceae</taxon>
        <taxon>Thermohahella</taxon>
    </lineage>
</organism>
<dbReference type="RefSeq" id="WP_369601744.1">
    <property type="nucleotide sequence ID" value="NZ_CP154858.1"/>
</dbReference>
<feature type="modified residue" description="Phosphohistidine" evidence="2">
    <location>
        <position position="59"/>
    </location>
</feature>
<feature type="domain" description="HPt" evidence="3">
    <location>
        <begin position="20"/>
        <end position="113"/>
    </location>
</feature>
<dbReference type="Gene3D" id="1.20.120.160">
    <property type="entry name" value="HPT domain"/>
    <property type="match status" value="1"/>
</dbReference>
<evidence type="ECO:0000313" key="4">
    <source>
        <dbReference type="EMBL" id="XDT72740.1"/>
    </source>
</evidence>
<keyword evidence="2" id="KW-0597">Phosphoprotein</keyword>
<dbReference type="PROSITE" id="PS50894">
    <property type="entry name" value="HPT"/>
    <property type="match status" value="1"/>
</dbReference>
<dbReference type="Pfam" id="PF01627">
    <property type="entry name" value="Hpt"/>
    <property type="match status" value="1"/>
</dbReference>
<dbReference type="InterPro" id="IPR008207">
    <property type="entry name" value="Sig_transdc_His_kin_Hpt_dom"/>
</dbReference>
<evidence type="ECO:0000259" key="3">
    <source>
        <dbReference type="PROSITE" id="PS50894"/>
    </source>
</evidence>
<keyword evidence="1" id="KW-0902">Two-component regulatory system</keyword>
<protein>
    <submittedName>
        <fullName evidence="4">Hpt domain-containing protein</fullName>
    </submittedName>
</protein>
<reference evidence="4" key="1">
    <citation type="submission" date="2024-05" db="EMBL/GenBank/DDBJ databases">
        <title>Genome sequencing of novel strain.</title>
        <authorList>
            <person name="Ganbat D."/>
            <person name="Ganbat S."/>
            <person name="Lee S.-J."/>
        </authorList>
    </citation>
    <scope>NUCLEOTIDE SEQUENCE</scope>
    <source>
        <strain evidence="4">SMD15-11</strain>
    </source>
</reference>
<dbReference type="AlphaFoldDB" id="A0AB39UY06"/>
<dbReference type="SMART" id="SM00073">
    <property type="entry name" value="HPT"/>
    <property type="match status" value="1"/>
</dbReference>
<name>A0AB39UY06_9GAMM</name>
<accession>A0AB39UY06</accession>
<dbReference type="InterPro" id="IPR036641">
    <property type="entry name" value="HPT_dom_sf"/>
</dbReference>
<sequence length="116" mass="12669">MHDDLSHVDSGALAELREVMEEEFDILIDTFLDDSVDRMQQIREALASGDPVAYSRACHSFKGSATNMGLPRLAALCREGEEDGRAGKMERAAMITDAIEDELAAVRQELAAQKSG</sequence>
<dbReference type="KEGG" id="tcd:AAIA72_01785"/>
<evidence type="ECO:0000256" key="1">
    <source>
        <dbReference type="ARBA" id="ARBA00023012"/>
    </source>
</evidence>
<gene>
    <name evidence="4" type="ORF">AAIA72_01785</name>
</gene>